<name>A0A5P2DFD2_STRVZ</name>
<protein>
    <submittedName>
        <fullName evidence="2">Uncharacterized protein</fullName>
    </submittedName>
</protein>
<feature type="region of interest" description="Disordered" evidence="1">
    <location>
        <begin position="1"/>
        <end position="22"/>
    </location>
</feature>
<evidence type="ECO:0000256" key="1">
    <source>
        <dbReference type="SAM" id="MobiDB-lite"/>
    </source>
</evidence>
<proteinExistence type="predicted"/>
<dbReference type="RefSeq" id="WP_150255221.1">
    <property type="nucleotide sequence ID" value="NZ_CP029189.1"/>
</dbReference>
<dbReference type="OrthoDB" id="218750at2"/>
<dbReference type="EMBL" id="CP029189">
    <property type="protein sequence ID" value="QES52907.1"/>
    <property type="molecule type" value="Genomic_DNA"/>
</dbReference>
<evidence type="ECO:0000313" key="3">
    <source>
        <dbReference type="Proteomes" id="UP000324101"/>
    </source>
</evidence>
<dbReference type="Proteomes" id="UP000324101">
    <property type="component" value="Chromosome"/>
</dbReference>
<evidence type="ECO:0000313" key="2">
    <source>
        <dbReference type="EMBL" id="QES52907.1"/>
    </source>
</evidence>
<gene>
    <name evidence="2" type="ORF">DEJ51_00325</name>
</gene>
<sequence length="67" mass="7049">MADGVPSNGRSAPAGPNLPLGTVKLAPHQVRPLGSNAVHAPFGRALPTAPLHEMFARARERRTADED</sequence>
<organism evidence="2 3">
    <name type="scientific">Streptomyces venezuelae</name>
    <dbReference type="NCBI Taxonomy" id="54571"/>
    <lineage>
        <taxon>Bacteria</taxon>
        <taxon>Bacillati</taxon>
        <taxon>Actinomycetota</taxon>
        <taxon>Actinomycetes</taxon>
        <taxon>Kitasatosporales</taxon>
        <taxon>Streptomycetaceae</taxon>
        <taxon>Streptomyces</taxon>
    </lineage>
</organism>
<dbReference type="AlphaFoldDB" id="A0A5P2DFD2"/>
<accession>A0A5P2DFD2</accession>
<reference evidence="2 3" key="1">
    <citation type="submission" date="2018-05" db="EMBL/GenBank/DDBJ databases">
        <title>Streptomyces venezuelae.</title>
        <authorList>
            <person name="Kim W."/>
            <person name="Lee N."/>
            <person name="Cho B.-K."/>
        </authorList>
    </citation>
    <scope>NUCLEOTIDE SEQUENCE [LARGE SCALE GENOMIC DNA]</scope>
    <source>
        <strain evidence="2 3">ATCC 21018</strain>
    </source>
</reference>